<dbReference type="AlphaFoldDB" id="A0A7X0J1U1"/>
<dbReference type="RefSeq" id="WP_184624016.1">
    <property type="nucleotide sequence ID" value="NZ_JACHCC010000003.1"/>
</dbReference>
<dbReference type="InterPro" id="IPR024079">
    <property type="entry name" value="MetalloPept_cat_dom_sf"/>
</dbReference>
<sequence>MKSNILLNSKTIYLVILTAMTVGLAMSCKKSNNNASPAAQNSSSALTKEEQTAIARAGFSPTDATKTKGGYIVEGDIFLTPADLQLQQNFIAGLSGKGTKTEQYRTTNIVTGLPRVIKVKIDAGTSQKVFTNATTEAVKRYNDLGVQLSLKLLDSASTEKEDILINGADLGKTSSGATILGQSAGFPTNGNPASPIKLSNVVYNKDFNDNNLLATVIAHEIGHAIGFRHTDYADRRYSCGYQSFLDYFVAANEGDGGVGAIYIPGTPKGGEPGSWMLACSDGTNRPFTSSDIVAIKALYPVN</sequence>
<dbReference type="GO" id="GO:0008237">
    <property type="term" value="F:metallopeptidase activity"/>
    <property type="evidence" value="ECO:0007669"/>
    <property type="project" value="InterPro"/>
</dbReference>
<dbReference type="SUPFAM" id="SSF55486">
    <property type="entry name" value="Metalloproteases ('zincins'), catalytic domain"/>
    <property type="match status" value="1"/>
</dbReference>
<dbReference type="PROSITE" id="PS51257">
    <property type="entry name" value="PROKAR_LIPOPROTEIN"/>
    <property type="match status" value="1"/>
</dbReference>
<accession>A0A7X0J1U1</accession>
<organism evidence="1 2">
    <name type="scientific">Pedobacter cryoconitis</name>
    <dbReference type="NCBI Taxonomy" id="188932"/>
    <lineage>
        <taxon>Bacteria</taxon>
        <taxon>Pseudomonadati</taxon>
        <taxon>Bacteroidota</taxon>
        <taxon>Sphingobacteriia</taxon>
        <taxon>Sphingobacteriales</taxon>
        <taxon>Sphingobacteriaceae</taxon>
        <taxon>Pedobacter</taxon>
    </lineage>
</organism>
<dbReference type="InterPro" id="IPR024653">
    <property type="entry name" value="Peptidase_M10/M27/M57"/>
</dbReference>
<reference evidence="1 2" key="1">
    <citation type="submission" date="2020-08" db="EMBL/GenBank/DDBJ databases">
        <title>Genomic Encyclopedia of Type Strains, Phase IV (KMG-V): Genome sequencing to study the core and pangenomes of soil and plant-associated prokaryotes.</title>
        <authorList>
            <person name="Whitman W."/>
        </authorList>
    </citation>
    <scope>NUCLEOTIDE SEQUENCE [LARGE SCALE GENOMIC DNA]</scope>
    <source>
        <strain evidence="1 2">M2T3</strain>
    </source>
</reference>
<dbReference type="Proteomes" id="UP000521017">
    <property type="component" value="Unassembled WGS sequence"/>
</dbReference>
<evidence type="ECO:0000313" key="2">
    <source>
        <dbReference type="Proteomes" id="UP000521017"/>
    </source>
</evidence>
<proteinExistence type="predicted"/>
<gene>
    <name evidence="1" type="ORF">HDF25_001424</name>
</gene>
<name>A0A7X0J1U1_9SPHI</name>
<comment type="caution">
    <text evidence="1">The sequence shown here is derived from an EMBL/GenBank/DDBJ whole genome shotgun (WGS) entry which is preliminary data.</text>
</comment>
<evidence type="ECO:0008006" key="3">
    <source>
        <dbReference type="Google" id="ProtNLM"/>
    </source>
</evidence>
<dbReference type="EMBL" id="JACHCC010000003">
    <property type="protein sequence ID" value="MBB6499283.1"/>
    <property type="molecule type" value="Genomic_DNA"/>
</dbReference>
<dbReference type="Gene3D" id="3.40.390.10">
    <property type="entry name" value="Collagenase (Catalytic Domain)"/>
    <property type="match status" value="1"/>
</dbReference>
<evidence type="ECO:0000313" key="1">
    <source>
        <dbReference type="EMBL" id="MBB6499283.1"/>
    </source>
</evidence>
<protein>
    <recommendedName>
        <fullName evidence="3">Dual-action HEIGH metallo-peptidase</fullName>
    </recommendedName>
</protein>
<dbReference type="Pfam" id="PF12388">
    <property type="entry name" value="Peptidase_M57"/>
    <property type="match status" value="1"/>
</dbReference>